<evidence type="ECO:0000313" key="1">
    <source>
        <dbReference type="EMBL" id="TKT85242.1"/>
    </source>
</evidence>
<dbReference type="Pfam" id="PF04404">
    <property type="entry name" value="ERF"/>
    <property type="match status" value="1"/>
</dbReference>
<evidence type="ECO:0000313" key="2">
    <source>
        <dbReference type="Proteomes" id="UP000304900"/>
    </source>
</evidence>
<gene>
    <name evidence="1" type="ORF">FDK13_34180</name>
</gene>
<comment type="caution">
    <text evidence="1">The sequence shown here is derived from an EMBL/GenBank/DDBJ whole genome shotgun (WGS) entry which is preliminary data.</text>
</comment>
<name>A0A4U6CLS6_9BACT</name>
<proteinExistence type="predicted"/>
<dbReference type="InterPro" id="IPR007499">
    <property type="entry name" value="ERF_bacteria_virus"/>
</dbReference>
<dbReference type="OrthoDB" id="1496037at2"/>
<reference evidence="1 2" key="1">
    <citation type="submission" date="2019-05" db="EMBL/GenBank/DDBJ databases">
        <title>Dyadobacter AR-3-8 sp. nov., isolated from arctic soil.</title>
        <authorList>
            <person name="Chaudhary D.K."/>
        </authorList>
    </citation>
    <scope>NUCLEOTIDE SEQUENCE [LARGE SCALE GENOMIC DNA]</scope>
    <source>
        <strain evidence="1 2">AR-3-8</strain>
    </source>
</reference>
<dbReference type="AlphaFoldDB" id="A0A4U6CLS6"/>
<keyword evidence="2" id="KW-1185">Reference proteome</keyword>
<protein>
    <submittedName>
        <fullName evidence="1">Uncharacterized protein</fullName>
    </submittedName>
</protein>
<dbReference type="Proteomes" id="UP000304900">
    <property type="component" value="Unassembled WGS sequence"/>
</dbReference>
<dbReference type="EMBL" id="SZVO01000033">
    <property type="protein sequence ID" value="TKT85242.1"/>
    <property type="molecule type" value="Genomic_DNA"/>
</dbReference>
<accession>A0A4U6CLS6</accession>
<sequence length="84" mass="9345">MNEVKYPDTLELAMLAVQSELTNPIKDTDNPFFKSKYTTLPEIRNSVTPILAKHGLYVMQIINGSNLETAIIHAPSKDKVVSSI</sequence>
<organism evidence="1 2">
    <name type="scientific">Dyadobacter frigoris</name>
    <dbReference type="NCBI Taxonomy" id="2576211"/>
    <lineage>
        <taxon>Bacteria</taxon>
        <taxon>Pseudomonadati</taxon>
        <taxon>Bacteroidota</taxon>
        <taxon>Cytophagia</taxon>
        <taxon>Cytophagales</taxon>
        <taxon>Spirosomataceae</taxon>
        <taxon>Dyadobacter</taxon>
    </lineage>
</organism>